<name>A0ABY9IHW8_9ACTN</name>
<reference evidence="1 2" key="1">
    <citation type="submission" date="2023-03" db="EMBL/GenBank/DDBJ databases">
        <title>Isolation and description of six Streptomyces strains from soil environments, able to metabolize different microbial glucans.</title>
        <authorList>
            <person name="Widen T."/>
            <person name="Larsbrink J."/>
        </authorList>
    </citation>
    <scope>NUCLEOTIDE SEQUENCE [LARGE SCALE GENOMIC DNA]</scope>
    <source>
        <strain evidence="1 2">Alt2</strain>
    </source>
</reference>
<accession>A0ABY9IHW8</accession>
<evidence type="ECO:0000313" key="1">
    <source>
        <dbReference type="EMBL" id="WLQ54489.1"/>
    </source>
</evidence>
<organism evidence="1 2">
    <name type="scientific">Streptomyces poriferorum</name>
    <dbReference type="NCBI Taxonomy" id="2798799"/>
    <lineage>
        <taxon>Bacteria</taxon>
        <taxon>Bacillati</taxon>
        <taxon>Actinomycetota</taxon>
        <taxon>Actinomycetes</taxon>
        <taxon>Kitasatosporales</taxon>
        <taxon>Streptomycetaceae</taxon>
        <taxon>Streptomyces</taxon>
    </lineage>
</organism>
<gene>
    <name evidence="1" type="ORF">P8A19_03085</name>
</gene>
<dbReference type="RefSeq" id="WP_306105671.1">
    <property type="nucleotide sequence ID" value="NZ_CP120988.1"/>
</dbReference>
<protein>
    <submittedName>
        <fullName evidence="1">Uncharacterized protein</fullName>
    </submittedName>
</protein>
<evidence type="ECO:0000313" key="2">
    <source>
        <dbReference type="Proteomes" id="UP001235744"/>
    </source>
</evidence>
<dbReference type="Proteomes" id="UP001235744">
    <property type="component" value="Chromosome"/>
</dbReference>
<keyword evidence="2" id="KW-1185">Reference proteome</keyword>
<sequence>MVDPVEAVVTVVVFHAEEEHTDFLGARTARHGKQPVADSGRVGGGIHLQAQDIA</sequence>
<dbReference type="EMBL" id="CP120988">
    <property type="protein sequence ID" value="WLQ54489.1"/>
    <property type="molecule type" value="Genomic_DNA"/>
</dbReference>
<proteinExistence type="predicted"/>